<protein>
    <recommendedName>
        <fullName evidence="2 9">Arginine--tRNA ligase</fullName>
        <ecNumber evidence="2 9">6.1.1.19</ecNumber>
    </recommendedName>
</protein>
<keyword evidence="6 10" id="KW-0648">Protein biosynthesis</keyword>
<feature type="domain" description="Arginyl tRNA synthetase N-terminal" evidence="12">
    <location>
        <begin position="9"/>
        <end position="87"/>
    </location>
</feature>
<evidence type="ECO:0000256" key="9">
    <source>
        <dbReference type="NCBIfam" id="TIGR00456"/>
    </source>
</evidence>
<keyword evidence="7 10" id="KW-0030">Aminoacyl-tRNA synthetase</keyword>
<dbReference type="InterPro" id="IPR009080">
    <property type="entry name" value="tRNAsynth_Ia_anticodon-bd"/>
</dbReference>
<accession>A0A940DJF3</accession>
<dbReference type="Gene3D" id="3.30.1360.70">
    <property type="entry name" value="Arginyl tRNA synthetase N-terminal domain"/>
    <property type="match status" value="1"/>
</dbReference>
<dbReference type="AlphaFoldDB" id="A0A940DJF3"/>
<keyword evidence="4 10" id="KW-0547">Nucleotide-binding</keyword>
<name>A0A940DJF3_9FIRM</name>
<dbReference type="SUPFAM" id="SSF55190">
    <property type="entry name" value="Arginyl-tRNA synthetase (ArgRS), N-terminal 'additional' domain"/>
    <property type="match status" value="1"/>
</dbReference>
<dbReference type="Pfam" id="PF05746">
    <property type="entry name" value="DALR_1"/>
    <property type="match status" value="1"/>
</dbReference>
<dbReference type="GO" id="GO:0005737">
    <property type="term" value="C:cytoplasm"/>
    <property type="evidence" value="ECO:0007669"/>
    <property type="project" value="UniProtKB-UniRule"/>
</dbReference>
<evidence type="ECO:0000256" key="7">
    <source>
        <dbReference type="ARBA" id="ARBA00023146"/>
    </source>
</evidence>
<gene>
    <name evidence="13" type="primary">argS</name>
    <name evidence="13" type="ORF">IAB16_07490</name>
</gene>
<dbReference type="Proteomes" id="UP000727857">
    <property type="component" value="Unassembled WGS sequence"/>
</dbReference>
<dbReference type="NCBIfam" id="TIGR00456">
    <property type="entry name" value="argS"/>
    <property type="match status" value="1"/>
</dbReference>
<reference evidence="13" key="2">
    <citation type="journal article" date="2021" name="PeerJ">
        <title>Extensive microbial diversity within the chicken gut microbiome revealed by metagenomics and culture.</title>
        <authorList>
            <person name="Gilroy R."/>
            <person name="Ravi A."/>
            <person name="Getino M."/>
            <person name="Pursley I."/>
            <person name="Horton D.L."/>
            <person name="Alikhan N.F."/>
            <person name="Baker D."/>
            <person name="Gharbi K."/>
            <person name="Hall N."/>
            <person name="Watson M."/>
            <person name="Adriaenssens E.M."/>
            <person name="Foster-Nyarko E."/>
            <person name="Jarju S."/>
            <person name="Secka A."/>
            <person name="Antonio M."/>
            <person name="Oren A."/>
            <person name="Chaudhuri R.R."/>
            <person name="La Ragione R."/>
            <person name="Hildebrand F."/>
            <person name="Pallen M.J."/>
        </authorList>
    </citation>
    <scope>NUCLEOTIDE SEQUENCE</scope>
    <source>
        <strain evidence="13">517</strain>
    </source>
</reference>
<dbReference type="SMART" id="SM01016">
    <property type="entry name" value="Arg_tRNA_synt_N"/>
    <property type="match status" value="1"/>
</dbReference>
<comment type="caution">
    <text evidence="13">The sequence shown here is derived from an EMBL/GenBank/DDBJ whole genome shotgun (WGS) entry which is preliminary data.</text>
</comment>
<dbReference type="EC" id="6.1.1.19" evidence="2 9"/>
<evidence type="ECO:0000313" key="13">
    <source>
        <dbReference type="EMBL" id="MBO8424848.1"/>
    </source>
</evidence>
<evidence type="ECO:0000256" key="2">
    <source>
        <dbReference type="ARBA" id="ARBA00012837"/>
    </source>
</evidence>
<evidence type="ECO:0000313" key="14">
    <source>
        <dbReference type="Proteomes" id="UP000727857"/>
    </source>
</evidence>
<comment type="similarity">
    <text evidence="1 10">Belongs to the class-I aminoacyl-tRNA synthetase family.</text>
</comment>
<dbReference type="FunFam" id="3.40.50.620:FF:000116">
    <property type="entry name" value="Arginine--tRNA ligase"/>
    <property type="match status" value="1"/>
</dbReference>
<evidence type="ECO:0000256" key="10">
    <source>
        <dbReference type="RuleBase" id="RU363038"/>
    </source>
</evidence>
<reference evidence="13" key="1">
    <citation type="submission" date="2020-10" db="EMBL/GenBank/DDBJ databases">
        <authorList>
            <person name="Gilroy R."/>
        </authorList>
    </citation>
    <scope>NUCLEOTIDE SEQUENCE</scope>
    <source>
        <strain evidence="13">517</strain>
    </source>
</reference>
<feature type="domain" description="DALR anticodon binding" evidence="11">
    <location>
        <begin position="453"/>
        <end position="539"/>
    </location>
</feature>
<dbReference type="GO" id="GO:0006420">
    <property type="term" value="P:arginyl-tRNA aminoacylation"/>
    <property type="evidence" value="ECO:0007669"/>
    <property type="project" value="UniProtKB-UniRule"/>
</dbReference>
<dbReference type="InterPro" id="IPR036695">
    <property type="entry name" value="Arg-tRNA-synth_N_sf"/>
</dbReference>
<evidence type="ECO:0000256" key="1">
    <source>
        <dbReference type="ARBA" id="ARBA00005594"/>
    </source>
</evidence>
<proteinExistence type="inferred from homology"/>
<dbReference type="InterPro" id="IPR005148">
    <property type="entry name" value="Arg-tRNA-synth_N"/>
</dbReference>
<dbReference type="Pfam" id="PF00750">
    <property type="entry name" value="tRNA-synt_1d"/>
    <property type="match status" value="1"/>
</dbReference>
<keyword evidence="3 10" id="KW-0436">Ligase</keyword>
<evidence type="ECO:0000256" key="3">
    <source>
        <dbReference type="ARBA" id="ARBA00022598"/>
    </source>
</evidence>
<dbReference type="InterPro" id="IPR014729">
    <property type="entry name" value="Rossmann-like_a/b/a_fold"/>
</dbReference>
<dbReference type="InterPro" id="IPR008909">
    <property type="entry name" value="DALR_anticod-bd"/>
</dbReference>
<dbReference type="InterPro" id="IPR001278">
    <property type="entry name" value="Arg-tRNA-ligase"/>
</dbReference>
<evidence type="ECO:0000256" key="8">
    <source>
        <dbReference type="ARBA" id="ARBA00049339"/>
    </source>
</evidence>
<dbReference type="GO" id="GO:0004814">
    <property type="term" value="F:arginine-tRNA ligase activity"/>
    <property type="evidence" value="ECO:0007669"/>
    <property type="project" value="UniProtKB-UniRule"/>
</dbReference>
<evidence type="ECO:0000256" key="6">
    <source>
        <dbReference type="ARBA" id="ARBA00022917"/>
    </source>
</evidence>
<organism evidence="13 14">
    <name type="scientific">Candidatus Stercoripulliclostridium pullicola</name>
    <dbReference type="NCBI Taxonomy" id="2840953"/>
    <lineage>
        <taxon>Bacteria</taxon>
        <taxon>Bacillati</taxon>
        <taxon>Bacillota</taxon>
        <taxon>Clostridia</taxon>
        <taxon>Eubacteriales</taxon>
        <taxon>Candidatus Stercoripulliclostridium</taxon>
    </lineage>
</organism>
<evidence type="ECO:0000256" key="4">
    <source>
        <dbReference type="ARBA" id="ARBA00022741"/>
    </source>
</evidence>
<evidence type="ECO:0000259" key="12">
    <source>
        <dbReference type="SMART" id="SM01016"/>
    </source>
</evidence>
<dbReference type="GO" id="GO:0005524">
    <property type="term" value="F:ATP binding"/>
    <property type="evidence" value="ECO:0007669"/>
    <property type="project" value="UniProtKB-KW"/>
</dbReference>
<evidence type="ECO:0000256" key="5">
    <source>
        <dbReference type="ARBA" id="ARBA00022840"/>
    </source>
</evidence>
<feature type="non-terminal residue" evidence="13">
    <location>
        <position position="539"/>
    </location>
</feature>
<dbReference type="Gene3D" id="3.40.50.620">
    <property type="entry name" value="HUPs"/>
    <property type="match status" value="1"/>
</dbReference>
<dbReference type="Gene3D" id="1.10.730.10">
    <property type="entry name" value="Isoleucyl-tRNA Synthetase, Domain 1"/>
    <property type="match status" value="1"/>
</dbReference>
<dbReference type="InterPro" id="IPR035684">
    <property type="entry name" value="ArgRS_core"/>
</dbReference>
<dbReference type="SUPFAM" id="SSF47323">
    <property type="entry name" value="Anticodon-binding domain of a subclass of class I aminoacyl-tRNA synthetases"/>
    <property type="match status" value="1"/>
</dbReference>
<dbReference type="Pfam" id="PF03485">
    <property type="entry name" value="Arg_tRNA_synt_N"/>
    <property type="match status" value="1"/>
</dbReference>
<dbReference type="SUPFAM" id="SSF52374">
    <property type="entry name" value="Nucleotidylyl transferase"/>
    <property type="match status" value="1"/>
</dbReference>
<keyword evidence="5 10" id="KW-0067">ATP-binding</keyword>
<dbReference type="EMBL" id="JADINF010000192">
    <property type="protein sequence ID" value="MBO8424848.1"/>
    <property type="molecule type" value="Genomic_DNA"/>
</dbReference>
<evidence type="ECO:0000259" key="11">
    <source>
        <dbReference type="SMART" id="SM00836"/>
    </source>
</evidence>
<dbReference type="PANTHER" id="PTHR11956">
    <property type="entry name" value="ARGINYL-TRNA SYNTHETASE"/>
    <property type="match status" value="1"/>
</dbReference>
<comment type="catalytic activity">
    <reaction evidence="8">
        <text>tRNA(Arg) + L-arginine + ATP = L-arginyl-tRNA(Arg) + AMP + diphosphate</text>
        <dbReference type="Rhea" id="RHEA:20301"/>
        <dbReference type="Rhea" id="RHEA-COMP:9658"/>
        <dbReference type="Rhea" id="RHEA-COMP:9673"/>
        <dbReference type="ChEBI" id="CHEBI:30616"/>
        <dbReference type="ChEBI" id="CHEBI:32682"/>
        <dbReference type="ChEBI" id="CHEBI:33019"/>
        <dbReference type="ChEBI" id="CHEBI:78442"/>
        <dbReference type="ChEBI" id="CHEBI:78513"/>
        <dbReference type="ChEBI" id="CHEBI:456215"/>
        <dbReference type="EC" id="6.1.1.19"/>
    </reaction>
</comment>
<dbReference type="PANTHER" id="PTHR11956:SF5">
    <property type="entry name" value="ARGININE--TRNA LIGASE, CYTOPLASMIC"/>
    <property type="match status" value="1"/>
</dbReference>
<dbReference type="CDD" id="cd00671">
    <property type="entry name" value="ArgRS_core"/>
    <property type="match status" value="1"/>
</dbReference>
<dbReference type="PRINTS" id="PR01038">
    <property type="entry name" value="TRNASYNTHARG"/>
</dbReference>
<dbReference type="SMART" id="SM00836">
    <property type="entry name" value="DALR_1"/>
    <property type="match status" value="1"/>
</dbReference>
<sequence length="539" mass="60061">MENTDIRKAEIASYVKVEGVSAEEIASYIVIPPDTTLGDYALPCFRFAKILRKPPVAIAEELARAIKGGENPFASVEAVNGYLNFKFDRTAEAGRVLKEVAEKGSDYGASSEGAGKTVCIDYSSINIAKPFHIGHLSSTVIGAALYRMYKKLGYNAVGINHLGDWGTQFGKLIVAYKKWGNEIDLAKEGVMGLTKIYVRFHSEAEEHPELEDEARAWFKKIEDGDKEALKLYELFKEITLNEVGKVYARLGIVFDSYNGEAFYNDKMAPVLEALEAKNLITVSDGAKIVDLNEYGMSPCLLVKADGATLYATRDLAAAFYRKKTYDFYKCLYVVAYQQNLHFKQFFKVIELMGESWYKDLVHVPFGMVSLEDGTMSTRKGKVVWLKDVLDKSVEKSLQIITEKSAGLKNKADVAEKVGVGAVVFFALTNNRIKDITFSYDKVLNFDGETGPYVQYTNARCMSVLRKAGAVDLVTPFSSEELEGLSGKEGEELVSLTGRFSSVISDALAKYEPSIVTRYLIDLARSFNRYYLENRILNAE</sequence>